<keyword evidence="1" id="KW-0175">Coiled coil</keyword>
<feature type="transmembrane region" description="Helical" evidence="2">
    <location>
        <begin position="401"/>
        <end position="423"/>
    </location>
</feature>
<accession>A0ABT6RHE0</accession>
<evidence type="ECO:0000256" key="2">
    <source>
        <dbReference type="SAM" id="Phobius"/>
    </source>
</evidence>
<protein>
    <submittedName>
        <fullName evidence="3">Uncharacterized protein</fullName>
    </submittedName>
</protein>
<evidence type="ECO:0000313" key="4">
    <source>
        <dbReference type="Proteomes" id="UP001226434"/>
    </source>
</evidence>
<dbReference type="RefSeq" id="WP_282336107.1">
    <property type="nucleotide sequence ID" value="NZ_JASBRG010000007.1"/>
</dbReference>
<reference evidence="3 4" key="1">
    <citation type="submission" date="2023-05" db="EMBL/GenBank/DDBJ databases">
        <title>Genome sequence of Pinibacter sp. MAH-24.</title>
        <authorList>
            <person name="Huq M.A."/>
        </authorList>
    </citation>
    <scope>NUCLEOTIDE SEQUENCE [LARGE SCALE GENOMIC DNA]</scope>
    <source>
        <strain evidence="3 4">MAH-24</strain>
    </source>
</reference>
<feature type="transmembrane region" description="Helical" evidence="2">
    <location>
        <begin position="444"/>
        <end position="461"/>
    </location>
</feature>
<dbReference type="Proteomes" id="UP001226434">
    <property type="component" value="Unassembled WGS sequence"/>
</dbReference>
<proteinExistence type="predicted"/>
<sequence length="657" mass="74525">MNDSLQDVDIAAIKKAKRRLFAEIELSDNQVVYYKGVEITKSDCEKVIDDLDIKEKKEYYYYLIQNSRLNDFLAYGDSKLFASFNHQDIYTKSEFVAFVNPFFAERFDKSLMMAFGLNDVKQIASILQYQILIDPSSVNAAFKSVSNEIANRTEEIRTICDEIKNGKRDCSEQSIGALVKNVERLFPIELVNSLPFYFQSQVNRIGSAINFLNLAIDEKLVASPHCVHLIEHVLKMNIDSIGRRTFQSNYEIAKERYEKQIEKERNAPALEKWNKILTQINQTIKRLENKTASPGDGERMISSINLSELNSLPSFASDLRDSFAMAYCAMAISMWNEHINVTSAINVVKKGLLIKSSDGVKMRLDRDLKRLQEFKERQDVEGKPMRDTPSLSTMNGIGTTIYGDTLFFVLFWIPVFPIARYNCYRELGGYRFKGKLKLHDWQRLWQGVVTAVVVISFAVQIDELIRQSKRHTYDHPVSTTPAYNYNTYQPEPKVNSTTHSVDTASYVVDSRYKGNQLKNGASPLSACLGENVYSGNPRLTVKNTGETDAIVCLYSISKSQTIRNSYVRAGSKFTIKSIPQGVYMLKVYYGNDWNPTLVNSCGGSGIFETREAYCKYNGTGTFEDGEKGYTIATLTLDSKTVGDAYSSSITQSKFFSN</sequence>
<keyword evidence="4" id="KW-1185">Reference proteome</keyword>
<feature type="coiled-coil region" evidence="1">
    <location>
        <begin position="247"/>
        <end position="290"/>
    </location>
</feature>
<organism evidence="3 4">
    <name type="scientific">Pinibacter soli</name>
    <dbReference type="NCBI Taxonomy" id="3044211"/>
    <lineage>
        <taxon>Bacteria</taxon>
        <taxon>Pseudomonadati</taxon>
        <taxon>Bacteroidota</taxon>
        <taxon>Chitinophagia</taxon>
        <taxon>Chitinophagales</taxon>
        <taxon>Chitinophagaceae</taxon>
        <taxon>Pinibacter</taxon>
    </lineage>
</organism>
<evidence type="ECO:0000313" key="3">
    <source>
        <dbReference type="EMBL" id="MDI3321987.1"/>
    </source>
</evidence>
<keyword evidence="2" id="KW-0472">Membrane</keyword>
<keyword evidence="2" id="KW-0812">Transmembrane</keyword>
<comment type="caution">
    <text evidence="3">The sequence shown here is derived from an EMBL/GenBank/DDBJ whole genome shotgun (WGS) entry which is preliminary data.</text>
</comment>
<evidence type="ECO:0000256" key="1">
    <source>
        <dbReference type="SAM" id="Coils"/>
    </source>
</evidence>
<keyword evidence="2" id="KW-1133">Transmembrane helix</keyword>
<gene>
    <name evidence="3" type="ORF">QJ048_19505</name>
</gene>
<dbReference type="EMBL" id="JASBRG010000007">
    <property type="protein sequence ID" value="MDI3321987.1"/>
    <property type="molecule type" value="Genomic_DNA"/>
</dbReference>
<name>A0ABT6RHE0_9BACT</name>